<proteinExistence type="predicted"/>
<reference evidence="2 3" key="1">
    <citation type="journal article" date="2019" name="Int. J. Syst. Evol. Microbiol.">
        <title>The Global Catalogue of Microorganisms (GCM) 10K type strain sequencing project: providing services to taxonomists for standard genome sequencing and annotation.</title>
        <authorList>
            <consortium name="The Broad Institute Genomics Platform"/>
            <consortium name="The Broad Institute Genome Sequencing Center for Infectious Disease"/>
            <person name="Wu L."/>
            <person name="Ma J."/>
        </authorList>
    </citation>
    <scope>NUCLEOTIDE SEQUENCE [LARGE SCALE GENOMIC DNA]</scope>
    <source>
        <strain evidence="2 3">JCM 15577</strain>
    </source>
</reference>
<dbReference type="EMBL" id="BAAAPL010000001">
    <property type="protein sequence ID" value="GAA1692946.1"/>
    <property type="molecule type" value="Genomic_DNA"/>
</dbReference>
<keyword evidence="3" id="KW-1185">Reference proteome</keyword>
<accession>A0ABN2HSS5</accession>
<organism evidence="2 3">
    <name type="scientific">Microbacterium sediminicola</name>
    <dbReference type="NCBI Taxonomy" id="415210"/>
    <lineage>
        <taxon>Bacteria</taxon>
        <taxon>Bacillati</taxon>
        <taxon>Actinomycetota</taxon>
        <taxon>Actinomycetes</taxon>
        <taxon>Micrococcales</taxon>
        <taxon>Microbacteriaceae</taxon>
        <taxon>Microbacterium</taxon>
    </lineage>
</organism>
<dbReference type="RefSeq" id="WP_344069520.1">
    <property type="nucleotide sequence ID" value="NZ_BAAAPL010000001.1"/>
</dbReference>
<gene>
    <name evidence="2" type="ORF">GCM10009808_07660</name>
</gene>
<evidence type="ECO:0000259" key="1">
    <source>
        <dbReference type="Pfam" id="PF14397"/>
    </source>
</evidence>
<name>A0ABN2HSS5_9MICO</name>
<dbReference type="Pfam" id="PF14397">
    <property type="entry name" value="ATPgrasp_ST"/>
    <property type="match status" value="1"/>
</dbReference>
<feature type="domain" description="Alpha-L-glutamate ligase-related protein ATP-grasp" evidence="1">
    <location>
        <begin position="107"/>
        <end position="313"/>
    </location>
</feature>
<dbReference type="Proteomes" id="UP001501690">
    <property type="component" value="Unassembled WGS sequence"/>
</dbReference>
<comment type="caution">
    <text evidence="2">The sequence shown here is derived from an EMBL/GenBank/DDBJ whole genome shotgun (WGS) entry which is preliminary data.</text>
</comment>
<evidence type="ECO:0000313" key="2">
    <source>
        <dbReference type="EMBL" id="GAA1692946.1"/>
    </source>
</evidence>
<dbReference type="SUPFAM" id="SSF56059">
    <property type="entry name" value="Glutathione synthetase ATP-binding domain-like"/>
    <property type="match status" value="1"/>
</dbReference>
<protein>
    <recommendedName>
        <fullName evidence="1">Alpha-L-glutamate ligase-related protein ATP-grasp domain-containing protein</fullName>
    </recommendedName>
</protein>
<dbReference type="InterPro" id="IPR039523">
    <property type="entry name" value="RimK-rel_E_lig_ATP-grasp"/>
</dbReference>
<evidence type="ECO:0000313" key="3">
    <source>
        <dbReference type="Proteomes" id="UP001501690"/>
    </source>
</evidence>
<sequence>MNRLRLRVRYLLRRARAIEVPRVWGMARSMAPAAHRPTLWVFLDMLWASVRHETGFQDYQDWDFYMLTSAERRTFITHPASDHLVLMFNQKEFRGQFADKARFNQTFPDMIGREWIDLRVASFETVREFVAANPVMILKPADSLGGKDVQKVTREQISDVETFVADAVAARQVLLEQFLVQHPEMQRLNPSSVNTLRMVTFVTDDQVDILACVLKIGNGGDVDNFSDGGMYTMLGDDGIALYPAFDGRNDVYSVHPGSGVTIPGFAVPLFDQVCDLVRAAALRVPQLRYVGWDVAITPERPVLIEGNYNTGVFQAKPSASGVRRGLRPRYYEAMGLPVSNR</sequence>